<dbReference type="AlphaFoldDB" id="A0A6L2KUC3"/>
<evidence type="ECO:0000256" key="1">
    <source>
        <dbReference type="SAM" id="MobiDB-lite"/>
    </source>
</evidence>
<organism evidence="2">
    <name type="scientific">Tanacetum cinerariifolium</name>
    <name type="common">Dalmatian daisy</name>
    <name type="synonym">Chrysanthemum cinerariifolium</name>
    <dbReference type="NCBI Taxonomy" id="118510"/>
    <lineage>
        <taxon>Eukaryota</taxon>
        <taxon>Viridiplantae</taxon>
        <taxon>Streptophyta</taxon>
        <taxon>Embryophyta</taxon>
        <taxon>Tracheophyta</taxon>
        <taxon>Spermatophyta</taxon>
        <taxon>Magnoliopsida</taxon>
        <taxon>eudicotyledons</taxon>
        <taxon>Gunneridae</taxon>
        <taxon>Pentapetalae</taxon>
        <taxon>asterids</taxon>
        <taxon>campanulids</taxon>
        <taxon>Asterales</taxon>
        <taxon>Asteraceae</taxon>
        <taxon>Asteroideae</taxon>
        <taxon>Anthemideae</taxon>
        <taxon>Anthemidinae</taxon>
        <taxon>Tanacetum</taxon>
    </lineage>
</organism>
<proteinExistence type="predicted"/>
<feature type="region of interest" description="Disordered" evidence="1">
    <location>
        <begin position="45"/>
        <end position="121"/>
    </location>
</feature>
<feature type="compositionally biased region" description="Low complexity" evidence="1">
    <location>
        <begin position="68"/>
        <end position="82"/>
    </location>
</feature>
<reference evidence="2" key="1">
    <citation type="journal article" date="2019" name="Sci. Rep.">
        <title>Draft genome of Tanacetum cinerariifolium, the natural source of mosquito coil.</title>
        <authorList>
            <person name="Yamashiro T."/>
            <person name="Shiraishi A."/>
            <person name="Satake H."/>
            <person name="Nakayama K."/>
        </authorList>
    </citation>
    <scope>NUCLEOTIDE SEQUENCE</scope>
</reference>
<sequence>MIAILEKTEHNIDFHPIVDFIEASHISPKSTGFNEFSRNIATVVGEGLGTPTEPHYTPSPQEQHSSHHNTSSPSHPTTTTEPIPQPPTETPTLRQYSRRATRIAQSKSLSPAADEPASLLRDDSQGEAFLIVTSLDAGQDRENIIKTSALPHESTPRVTSLDADEGNLEISGLKARVKILKDKERGRTEPAQKDASIKGGSMEIGEEVRVERSTELGSNDTKKMANVLSAMEAANILTSGVAAVSVSPIAAATTVGVPTVSGLVPTVSAIFTTASVVTPYSRSPRKIYSKDKGKEKVVESDVPKKKKLQEQIDAQVAREMEEEFTRDNQRMSERLAKDSKIARLHAEEELKMMIEGLDRSNEMIAKHLQEYEQSAADLTIGEKIELINELLKYQDHHAKILKYQAQQSKPLSKKEQKEFYMSVLRSHTGWKTKHFRGMTLEEIKEKFIPVWKQLEDFVPMSLTKEGKRMKRKGLKLDEGSAKWMKTSEDVSEEDLTGMMQLVPVKEVYVEALQVKHPIIDWEIHSEGKKDY</sequence>
<dbReference type="EMBL" id="BKCJ010002998">
    <property type="protein sequence ID" value="GEU52330.1"/>
    <property type="molecule type" value="Genomic_DNA"/>
</dbReference>
<evidence type="ECO:0000313" key="2">
    <source>
        <dbReference type="EMBL" id="GEU52330.1"/>
    </source>
</evidence>
<accession>A0A6L2KUC3</accession>
<name>A0A6L2KUC3_TANCI</name>
<gene>
    <name evidence="2" type="ORF">Tci_024308</name>
</gene>
<comment type="caution">
    <text evidence="2">The sequence shown here is derived from an EMBL/GenBank/DDBJ whole genome shotgun (WGS) entry which is preliminary data.</text>
</comment>
<protein>
    <submittedName>
        <fullName evidence="2">Uncharacterized protein</fullName>
    </submittedName>
</protein>